<dbReference type="OrthoDB" id="5291956at2"/>
<dbReference type="EMBL" id="BHYK01000030">
    <property type="protein sequence ID" value="GCD12279.1"/>
    <property type="molecule type" value="Genomic_DNA"/>
</dbReference>
<dbReference type="PANTHER" id="PTHR32432:SF3">
    <property type="entry name" value="ETHANOLAMINE UTILIZATION PROTEIN EUTJ"/>
    <property type="match status" value="1"/>
</dbReference>
<dbReference type="RefSeq" id="WP_125004843.1">
    <property type="nucleotide sequence ID" value="NZ_BHYK01000030.1"/>
</dbReference>
<dbReference type="PIRSF" id="PIRSF019169">
    <property type="entry name" value="PilM"/>
    <property type="match status" value="1"/>
</dbReference>
<evidence type="ECO:0000313" key="1">
    <source>
        <dbReference type="EMBL" id="GCD12279.1"/>
    </source>
</evidence>
<keyword evidence="2" id="KW-1185">Reference proteome</keyword>
<dbReference type="Pfam" id="PF11104">
    <property type="entry name" value="PilM_2"/>
    <property type="match status" value="1"/>
</dbReference>
<dbReference type="InterPro" id="IPR005883">
    <property type="entry name" value="PilM"/>
</dbReference>
<accession>A0A401URU4</accession>
<dbReference type="InterPro" id="IPR043129">
    <property type="entry name" value="ATPase_NBD"/>
</dbReference>
<dbReference type="CDD" id="cd24049">
    <property type="entry name" value="ASKHA_NBD_PilM"/>
    <property type="match status" value="1"/>
</dbReference>
<gene>
    <name evidence="1" type="ORF">Ctaglu_39020</name>
</gene>
<dbReference type="NCBIfam" id="TIGR01175">
    <property type="entry name" value="pilM"/>
    <property type="match status" value="1"/>
</dbReference>
<proteinExistence type="predicted"/>
<dbReference type="SUPFAM" id="SSF53067">
    <property type="entry name" value="Actin-like ATPase domain"/>
    <property type="match status" value="2"/>
</dbReference>
<protein>
    <submittedName>
        <fullName evidence="1">Pilus assembly protein PilM</fullName>
    </submittedName>
</protein>
<dbReference type="Gene3D" id="3.30.420.40">
    <property type="match status" value="2"/>
</dbReference>
<evidence type="ECO:0000313" key="2">
    <source>
        <dbReference type="Proteomes" id="UP000287872"/>
    </source>
</evidence>
<comment type="caution">
    <text evidence="1">The sequence shown here is derived from an EMBL/GenBank/DDBJ whole genome shotgun (WGS) entry which is preliminary data.</text>
</comment>
<sequence>MFNSKVLSLDIGSKNTKIVLGSQSKKNVIIEKAITMPTPAGCYNDGNILDITKFKSEILDVLQKENIKCKNIIITSKSTTVITRDIDIPVAKKEDMDAIIKFQMERYLPIMFDDYIMQYKILEEFEDEGVKQAKITVVVYPKIMAEGYYNLVKELKGNAVALDISSNSINKLFTYDIKVNDENYSLEDTVAVIDLGYDFINVNIISAGNVQFTRIINYGGSHIDIDIAKQLSISEEEAELQKIEGCNLERESSGDMQNSTVNDIVKAQVRNWIQEIERMLNYYKTKEQGNKVDKIYIYGGSSNIKGVETFIKDVLNLPVTKIKSLSNVNCSKIVDKSKADPFKVDSSNVDGELSKYLNAMGAIIRLR</sequence>
<dbReference type="InterPro" id="IPR050696">
    <property type="entry name" value="FtsA/MreB"/>
</dbReference>
<dbReference type="PANTHER" id="PTHR32432">
    <property type="entry name" value="CELL DIVISION PROTEIN FTSA-RELATED"/>
    <property type="match status" value="1"/>
</dbReference>
<dbReference type="Gene3D" id="3.30.1490.300">
    <property type="match status" value="1"/>
</dbReference>
<reference evidence="1 2" key="1">
    <citation type="submission" date="2018-11" db="EMBL/GenBank/DDBJ databases">
        <title>Genome sequencing and assembly of Clostridium tagluense strain A121.</title>
        <authorList>
            <person name="Murakami T."/>
            <person name="Segawa T."/>
            <person name="Shcherbakova V.A."/>
            <person name="Mori H."/>
            <person name="Yoshimura Y."/>
        </authorList>
    </citation>
    <scope>NUCLEOTIDE SEQUENCE [LARGE SCALE GENOMIC DNA]</scope>
    <source>
        <strain evidence="1 2">A121</strain>
    </source>
</reference>
<organism evidence="1 2">
    <name type="scientific">Clostridium tagluense</name>
    <dbReference type="NCBI Taxonomy" id="360422"/>
    <lineage>
        <taxon>Bacteria</taxon>
        <taxon>Bacillati</taxon>
        <taxon>Bacillota</taxon>
        <taxon>Clostridia</taxon>
        <taxon>Eubacteriales</taxon>
        <taxon>Clostridiaceae</taxon>
        <taxon>Clostridium</taxon>
    </lineage>
</organism>
<name>A0A401URU4_9CLOT</name>
<dbReference type="Proteomes" id="UP000287872">
    <property type="component" value="Unassembled WGS sequence"/>
</dbReference>
<dbReference type="AlphaFoldDB" id="A0A401URU4"/>